<feature type="signal peptide" evidence="2">
    <location>
        <begin position="1"/>
        <end position="29"/>
    </location>
</feature>
<sequence length="105" mass="10422">MFSMRKAAAISGLVGGLVLTCTGITQAHAKDPGTCTRDALGDITCTQRITGVVPEGGAIPHQETCRPVQPATQPAAMGSGTTQFGPSVTCSPETGRAPAAAGGTP</sequence>
<gene>
    <name evidence="3" type="ORF">GCM10010389_15330</name>
</gene>
<evidence type="ECO:0008006" key="5">
    <source>
        <dbReference type="Google" id="ProtNLM"/>
    </source>
</evidence>
<organism evidence="3 4">
    <name type="scientific">Streptomyces echinoruber</name>
    <dbReference type="NCBI Taxonomy" id="68898"/>
    <lineage>
        <taxon>Bacteria</taxon>
        <taxon>Bacillati</taxon>
        <taxon>Actinomycetota</taxon>
        <taxon>Actinomycetes</taxon>
        <taxon>Kitasatosporales</taxon>
        <taxon>Streptomycetaceae</taxon>
        <taxon>Streptomyces</taxon>
    </lineage>
</organism>
<feature type="compositionally biased region" description="Polar residues" evidence="1">
    <location>
        <begin position="79"/>
        <end position="92"/>
    </location>
</feature>
<dbReference type="AlphaFoldDB" id="A0A918QYS7"/>
<feature type="region of interest" description="Disordered" evidence="1">
    <location>
        <begin position="67"/>
        <end position="105"/>
    </location>
</feature>
<protein>
    <recommendedName>
        <fullName evidence="5">Secreted protein</fullName>
    </recommendedName>
</protein>
<evidence type="ECO:0000313" key="3">
    <source>
        <dbReference type="EMBL" id="GGZ78727.1"/>
    </source>
</evidence>
<proteinExistence type="predicted"/>
<reference evidence="3" key="1">
    <citation type="journal article" date="2014" name="Int. J. Syst. Evol. Microbiol.">
        <title>Complete genome sequence of Corynebacterium casei LMG S-19264T (=DSM 44701T), isolated from a smear-ripened cheese.</title>
        <authorList>
            <consortium name="US DOE Joint Genome Institute (JGI-PGF)"/>
            <person name="Walter F."/>
            <person name="Albersmeier A."/>
            <person name="Kalinowski J."/>
            <person name="Ruckert C."/>
        </authorList>
    </citation>
    <scope>NUCLEOTIDE SEQUENCE</scope>
    <source>
        <strain evidence="3">JCM 5016</strain>
    </source>
</reference>
<reference evidence="3" key="2">
    <citation type="submission" date="2020-09" db="EMBL/GenBank/DDBJ databases">
        <authorList>
            <person name="Sun Q."/>
            <person name="Ohkuma M."/>
        </authorList>
    </citation>
    <scope>NUCLEOTIDE SEQUENCE</scope>
    <source>
        <strain evidence="3">JCM 5016</strain>
    </source>
</reference>
<feature type="compositionally biased region" description="Low complexity" evidence="1">
    <location>
        <begin position="94"/>
        <end position="105"/>
    </location>
</feature>
<feature type="chain" id="PRO_5036920203" description="Secreted protein" evidence="2">
    <location>
        <begin position="30"/>
        <end position="105"/>
    </location>
</feature>
<dbReference type="EMBL" id="BMWH01000004">
    <property type="protein sequence ID" value="GGZ78727.1"/>
    <property type="molecule type" value="Genomic_DNA"/>
</dbReference>
<evidence type="ECO:0000256" key="2">
    <source>
        <dbReference type="SAM" id="SignalP"/>
    </source>
</evidence>
<keyword evidence="2" id="KW-0732">Signal</keyword>
<accession>A0A918QYS7</accession>
<keyword evidence="4" id="KW-1185">Reference proteome</keyword>
<comment type="caution">
    <text evidence="3">The sequence shown here is derived from an EMBL/GenBank/DDBJ whole genome shotgun (WGS) entry which is preliminary data.</text>
</comment>
<dbReference type="Proteomes" id="UP000623010">
    <property type="component" value="Unassembled WGS sequence"/>
</dbReference>
<evidence type="ECO:0000256" key="1">
    <source>
        <dbReference type="SAM" id="MobiDB-lite"/>
    </source>
</evidence>
<evidence type="ECO:0000313" key="4">
    <source>
        <dbReference type="Proteomes" id="UP000623010"/>
    </source>
</evidence>
<dbReference type="RefSeq" id="WP_190056561.1">
    <property type="nucleotide sequence ID" value="NZ_BMWH01000004.1"/>
</dbReference>
<name>A0A918QYS7_9ACTN</name>